<dbReference type="SUPFAM" id="SSF56281">
    <property type="entry name" value="Metallo-hydrolase/oxidoreductase"/>
    <property type="match status" value="1"/>
</dbReference>
<evidence type="ECO:0000259" key="1">
    <source>
        <dbReference type="SMART" id="SM00849"/>
    </source>
</evidence>
<name>A0A6J4JBZ7_9CHLR</name>
<protein>
    <submittedName>
        <fullName evidence="2">Probable metallo-hydrolase YflN</fullName>
    </submittedName>
</protein>
<dbReference type="InterPro" id="IPR001279">
    <property type="entry name" value="Metallo-B-lactamas"/>
</dbReference>
<dbReference type="GO" id="GO:0016787">
    <property type="term" value="F:hydrolase activity"/>
    <property type="evidence" value="ECO:0007669"/>
    <property type="project" value="UniProtKB-KW"/>
</dbReference>
<organism evidence="2">
    <name type="scientific">uncultured Chloroflexia bacterium</name>
    <dbReference type="NCBI Taxonomy" id="1672391"/>
    <lineage>
        <taxon>Bacteria</taxon>
        <taxon>Bacillati</taxon>
        <taxon>Chloroflexota</taxon>
        <taxon>Chloroflexia</taxon>
        <taxon>environmental samples</taxon>
    </lineage>
</organism>
<proteinExistence type="predicted"/>
<dbReference type="InterPro" id="IPR036866">
    <property type="entry name" value="RibonucZ/Hydroxyglut_hydro"/>
</dbReference>
<dbReference type="PANTHER" id="PTHR42951">
    <property type="entry name" value="METALLO-BETA-LACTAMASE DOMAIN-CONTAINING"/>
    <property type="match status" value="1"/>
</dbReference>
<dbReference type="EMBL" id="CADCTK010000685">
    <property type="protein sequence ID" value="CAA9274033.1"/>
    <property type="molecule type" value="Genomic_DNA"/>
</dbReference>
<dbReference type="Pfam" id="PF00753">
    <property type="entry name" value="Lactamase_B"/>
    <property type="match status" value="1"/>
</dbReference>
<sequence length="213" mass="22894">MYLANGARIIGNGWNRMENNLKWAAGMFTGALEHVTADVARMGVVFVNLYFVGTPGSEWVVVDTGLPGGSARIRHAAEERFGAGARPSAIVLTHGHFDHAGSALELATAWDAPIYAHPLELPYLTGRSDYPPQDPTMGGAIAVMSRFFPHGGYNFGDRVQPLPADGSVPGLPGWRWLHTPGHTHGHISLHRPTDRVLLAGDALATMDLDGGQW</sequence>
<dbReference type="Gene3D" id="3.60.15.10">
    <property type="entry name" value="Ribonuclease Z/Hydroxyacylglutathione hydrolase-like"/>
    <property type="match status" value="1"/>
</dbReference>
<reference evidence="2" key="1">
    <citation type="submission" date="2020-02" db="EMBL/GenBank/DDBJ databases">
        <authorList>
            <person name="Meier V. D."/>
        </authorList>
    </citation>
    <scope>NUCLEOTIDE SEQUENCE</scope>
    <source>
        <strain evidence="2">AVDCRST_MAG26</strain>
    </source>
</reference>
<accession>A0A6J4JBZ7</accession>
<keyword evidence="2" id="KW-0378">Hydrolase</keyword>
<feature type="domain" description="Metallo-beta-lactamase" evidence="1">
    <location>
        <begin position="46"/>
        <end position="213"/>
    </location>
</feature>
<evidence type="ECO:0000313" key="2">
    <source>
        <dbReference type="EMBL" id="CAA9274033.1"/>
    </source>
</evidence>
<dbReference type="CDD" id="cd07721">
    <property type="entry name" value="yflN-like_MBL-fold"/>
    <property type="match status" value="1"/>
</dbReference>
<dbReference type="InterPro" id="IPR050855">
    <property type="entry name" value="NDM-1-like"/>
</dbReference>
<gene>
    <name evidence="2" type="ORF">AVDCRST_MAG26-2967</name>
</gene>
<dbReference type="SMART" id="SM00849">
    <property type="entry name" value="Lactamase_B"/>
    <property type="match status" value="1"/>
</dbReference>
<dbReference type="AlphaFoldDB" id="A0A6J4JBZ7"/>
<dbReference type="PANTHER" id="PTHR42951:SF17">
    <property type="entry name" value="METALLO-BETA-LACTAMASE DOMAIN-CONTAINING PROTEIN"/>
    <property type="match status" value="1"/>
</dbReference>